<dbReference type="Proteomes" id="UP000008153">
    <property type="component" value="Chromosome 9"/>
</dbReference>
<feature type="domain" description="Mon2 C-terminal" evidence="2">
    <location>
        <begin position="2149"/>
        <end position="2215"/>
    </location>
</feature>
<reference evidence="3 4" key="1">
    <citation type="journal article" date="2007" name="Nat. Genet.">
        <title>Comparative genomic analysis of three Leishmania species that cause diverse human disease.</title>
        <authorList>
            <person name="Peacock C.S."/>
            <person name="Seeger K."/>
            <person name="Harris D."/>
            <person name="Murphy L."/>
            <person name="Ruiz J.C."/>
            <person name="Quail M.A."/>
            <person name="Peters N."/>
            <person name="Adlem E."/>
            <person name="Tivey A."/>
            <person name="Aslett M."/>
            <person name="Kerhornou A."/>
            <person name="Ivens A."/>
            <person name="Fraser A."/>
            <person name="Rajandream M.A."/>
            <person name="Carver T."/>
            <person name="Norbertczak H."/>
            <person name="Chillingworth T."/>
            <person name="Hance Z."/>
            <person name="Jagels K."/>
            <person name="Moule S."/>
            <person name="Ormond D."/>
            <person name="Rutter S."/>
            <person name="Squares R."/>
            <person name="Whitehead S."/>
            <person name="Rabbinowitsch E."/>
            <person name="Arrowsmith C."/>
            <person name="White B."/>
            <person name="Thurston S."/>
            <person name="Bringaud F."/>
            <person name="Baldauf S.L."/>
            <person name="Faulconbridge A."/>
            <person name="Jeffares D."/>
            <person name="Depledge D.P."/>
            <person name="Oyola S.O."/>
            <person name="Hilley J.D."/>
            <person name="Brito L.O."/>
            <person name="Tosi L.R."/>
            <person name="Barrell B."/>
            <person name="Cruz A.K."/>
            <person name="Mottram J.C."/>
            <person name="Smith D.F."/>
            <person name="Berriman M."/>
        </authorList>
    </citation>
    <scope>NUCLEOTIDE SEQUENCE [LARGE SCALE GENOMIC DNA]</scope>
    <source>
        <strain evidence="3 4">JPCM5</strain>
    </source>
</reference>
<sequence>MASYWWPLGGLTVPAEPKGSAPAGAPTAAESGPPKAPSGRTSVAAAHNSSVTAASAADARHLARAAFHTSLEGLLVESTKHRGLAVLRDAVLDTRQRQYDPASLFETLCIACTLLAERSSGGTAVTARRHSSNAAHPKTSSPAARGSMSRSSSGAALYTMGSGNEPPHVPVIATEAATLLAAGAHASSAASPPHPLHYRHNAASRELLLQSIGDIGKLIALALLPVTQQVGRRVADLVRALAFQPSPTPSVQPSSLGVQLPARAALPPPTWTTSASVAPSSAPQSHSTAPRDKDPSSGLLDANCGGGAMSSAAVTATVSAAGPVHLVHDDPVLVRLLQMTASAASRCPLGSSALAELYGVLLLFYSGVAPQSMLEATCEATLTHHIHAVLAALHDSGAGDDGVVSASAHASDDGLVHRNSSSVTLTASTFAAQLQGVAFIKDVCRLMVGARTRWLHLSPYSTSTPAPGGAAGGEGATAVSGSNHSNKRGAAEHHRGSTPSSMAGITASVAAAAADASRQRDQEQQQLSLSTSLMSKSMLGSLAALSPGIQHELDAQSAAAAAAAGAVSGAGGPGGAAELSSLSSLAMTMPACAAMEAVPERLRLFLMRAVTLFFKEQAKALAAPAVATAAAGGGGGTDEGASRSSAVTSAAAVSMQSPLYAQCLNDCVFSVALWGLHEMGIAVSMQPPPALFVEVQEQQQRDGPFSAPPCSLEVFMCTQQLVLVPISTHLHSMTNSTQVLLEAHDRLLQRLCRRRKPCATSSSQWLCSSGEASGGSLMSSNDAERLSQAATVVLSLWRKTLTSATLLWELLQLRSMQGGHNADEVAAGMSVDTEAYRSSGWYSNEEWRASSDVKRNGYNSDSSGTAAPSQRWSQSAHDSSLYPQRPSLALSRSRDNLTSSQSALDGRNDSEKDRASTPPVPGLGNAAAAGEEGGTGVDATTVPLLVRLVLSVLALVVSHMQLHANNIMQASADDKSTDDRRGGGDGEEAEGAAFTGPLLRPSTPPRFLSAGDSEDDIVGEPSLKLSPLHMGPAAANAVGAAAAAASIPLCLCVANASIVYQCFTEVLNGLTAFGQLFSQLVDTQLMPSVAAADKEQVLCRCRECFLVLHPHLLHCEQLCLRHLRYEEDVLPVVLKATSYWVQVSCVLQLPEQRDAHLAALVDVLRTQDPVDGHLVALAPPTALGMSDTASPTTAMLLEALLTLNSACAAAEPIVPGSVAAAALSPSGDRDAASPGSGGGVRGIRQYALSMSSWGAEWLRRRGLTTSSSARGNTASPAHAGGGGSGSWTVSPSQSQMSTTPAGERSGAGARPSLAAPPRIGTPTLIAAASRSKQQQQPASASWAIPLVLTSHGWRAPAVQHAVILGVCRLQHKLFIMKTLHVIANTLGAQLKSGWALLARGLAVTEPLLHMLKRLLSWIEESAEEQEQQEQLLSDALHLRDALRSLCLHNACQLPYSQFEIFFTELVSATVALGAAAPSQQQDGAALAFNHWGCGDLHAAACAAASDRLPRHHPQGCGGQWVLTSECLSVSLLAMLPFIELRYTDATNGVATGKVGDGSVGGDQPGVQVVQLQHQRTGALARALYLWELEARVCRYVTDHQHVEEWGRGLLTTMKTHKRALLATTASSSFEPAATDPDTPLGTGSLSQEETRTIELVLSTVVGHVSTVAVQMCRSSSRRWVAAVTSAGGEGGSPLNDTGSAAPSPSYQAVQSAALTLTSGPFAAVPLTQVANALFAASAASGSSLGTSGAKDTLAGVGSGGRLPLLPFVQADAAQSIARLHAAVHRSSQAIALHTPADDSRSSVATAPPAATASVHLAPLEQLLASPFALLDRVYGEWQLQCAGSPSRGGGQGRRSAAANAAEQHEVEGRMSSTPLDTNEARELPQRGERSASSEALEASAAFSVVAGAVPQLLGNAAAAVLMDVVKIVQSYGEEIDGAAWEAILSLLQRTAMAAKEHDNTLAGMSVGAAGGSGSHTQSSVSMDSIGGRSASSTGLLGKPGIKAPTSAAGATVSSSQAVESLNTAFRALESIQHNHIPRLNADGLHRLIVCVGTFTVHRVDGGAAGERKLHTNLSAVQLLWSIADYLAAFGSGADEEIERGGAYNNANGGSSGTVKATAAGCAGAAAGGMRGSPTRCSDDALVAQHQQQQQQQHDRLWCSLLWQLRNGCLDDRQEVRQSALQTFFALVQTYGWRFSAACWRCVLQDVLLPLMEIVAVATGLCATPPPSPPELGEDGATAATGAAGERGAQDATRQRLLRSFMDHPPQLEEVRAALFDAGSRLFVTHYARMQAAATALSSPSSARSRRPQLPVTEEDKDDATQVLERFLRLCGDVCVVLRGTSGEQAAVAAVHALHGLLVEMPGKGLHAHGIHLAWSALERLILRGGGGGDDCVEGPLAGVTEGIAPEPDTQRRAKQCTNAVVAATVAAVCDSFRLQRLAAAVPDAAVGSVTATSPSAVERSRNATGFSSYFSSWGGGGGGIATTVAGSTSRAELRHSDPSSPAPYFTRLLFLLQAVTRCPAVVNSYYFPSKAQATLLEGLAAVWPTLSSREARTMWGEVLLPAFPPAARLQSFVLQDSHESVSITVVDDATANAAATAAASTRIPLKSVMPPGSHPGYLGAVMETMRGLMLRHMGADAVGATASRRRGPDGLPPDPASANTSAAATEAPAKTTDEDRARLAFMAPSTVQVSGTLLLLHLAPAAVLEVPPRSGSVPFNPPALFLQECVNVLQYTLWEPVLARTRTPPPSAAAVQCRRDGVVALCRVFELLLTTTSTVVRHLHATATSGAAAASGTTTVPTTTITPPHVTAALQSLDLLVGTLGEVVHFVMERYEDVVCATAAVTTLTIASTAEGTALARVARRSLSLLQRWACAISGTPSARLAPPSCAATPHHHQRTRSGSDGSCIMSPSAQGAVARHDVCAQSQPADHATAPSAASRSKLQDVVRASIESRNKAIMAQFVGNPDDASAGALLVDTLRDMLHVAQSSARADPRAGSDAATQNLNTMMPDLLRLVACSSREPHRSAAAISREQEMRELLANLLTLAVDKQHKQLACQAESRGWSGCRADDYRLNSDAEDQDEGTSII</sequence>
<feature type="region of interest" description="Disordered" evidence="1">
    <location>
        <begin position="2296"/>
        <end position="2317"/>
    </location>
</feature>
<dbReference type="VEuPathDB" id="TriTrypDB:LINF_090010500"/>
<dbReference type="Pfam" id="PF16206">
    <property type="entry name" value="Mon2_C"/>
    <property type="match status" value="1"/>
</dbReference>
<evidence type="ECO:0000313" key="4">
    <source>
        <dbReference type="Proteomes" id="UP000008153"/>
    </source>
</evidence>
<protein>
    <recommendedName>
        <fullName evidence="2">Mon2 C-terminal domain-containing protein</fullName>
    </recommendedName>
</protein>
<evidence type="ECO:0000256" key="1">
    <source>
        <dbReference type="SAM" id="MobiDB-lite"/>
    </source>
</evidence>
<feature type="region of interest" description="Disordered" evidence="1">
    <location>
        <begin position="269"/>
        <end position="302"/>
    </location>
</feature>
<feature type="compositionally biased region" description="Polar residues" evidence="1">
    <location>
        <begin position="1694"/>
        <end position="1703"/>
    </location>
</feature>
<feature type="compositionally biased region" description="Basic and acidic residues" evidence="1">
    <location>
        <begin position="906"/>
        <end position="915"/>
    </location>
</feature>
<accession>E9AG95</accession>
<dbReference type="InParanoid" id="E9AG95"/>
<feature type="compositionally biased region" description="Low complexity" evidence="1">
    <location>
        <begin position="2296"/>
        <end position="2310"/>
    </location>
</feature>
<feature type="region of interest" description="Disordered" evidence="1">
    <location>
        <begin position="853"/>
        <end position="936"/>
    </location>
</feature>
<feature type="compositionally biased region" description="Basic and acidic residues" evidence="1">
    <location>
        <begin position="1878"/>
        <end position="1891"/>
    </location>
</feature>
<feature type="compositionally biased region" description="Basic and acidic residues" evidence="1">
    <location>
        <begin position="972"/>
        <end position="984"/>
    </location>
</feature>
<evidence type="ECO:0000259" key="2">
    <source>
        <dbReference type="Pfam" id="PF16206"/>
    </source>
</evidence>
<feature type="compositionally biased region" description="Low complexity" evidence="1">
    <location>
        <begin position="2656"/>
        <end position="2670"/>
    </location>
</feature>
<feature type="compositionally biased region" description="Polar residues" evidence="1">
    <location>
        <begin position="857"/>
        <end position="882"/>
    </location>
</feature>
<dbReference type="RefSeq" id="XP_003392247.1">
    <property type="nucleotide sequence ID" value="XM_003392199.1"/>
</dbReference>
<name>E9AG95_LEIIN</name>
<feature type="compositionally biased region" description="Polar residues" evidence="1">
    <location>
        <begin position="1264"/>
        <end position="1275"/>
    </location>
</feature>
<gene>
    <name evidence="3" type="ORF">LINJ_09_0501</name>
</gene>
<feature type="region of interest" description="Disordered" evidence="1">
    <location>
        <begin position="1264"/>
        <end position="1318"/>
    </location>
</feature>
<feature type="compositionally biased region" description="Polar residues" evidence="1">
    <location>
        <begin position="2897"/>
        <end position="2910"/>
    </location>
</feature>
<feature type="compositionally biased region" description="Low complexity" evidence="1">
    <location>
        <begin position="2234"/>
        <end position="2246"/>
    </location>
</feature>
<feature type="region of interest" description="Disordered" evidence="1">
    <location>
        <begin position="971"/>
        <end position="1003"/>
    </location>
</feature>
<reference evidence="3 4" key="2">
    <citation type="journal article" date="2011" name="Genome Res.">
        <title>Chromosome and gene copy number variation allow major structural change between species and strains of Leishmania.</title>
        <authorList>
            <person name="Rogers M.B."/>
            <person name="Hilley J.D."/>
            <person name="Dickens N.J."/>
            <person name="Wilkes J."/>
            <person name="Bates P.A."/>
            <person name="Depledge D.P."/>
            <person name="Harris D."/>
            <person name="Her Y."/>
            <person name="Herzyk P."/>
            <person name="Imamura H."/>
            <person name="Otto T.D."/>
            <person name="Sanders M."/>
            <person name="Seeger K."/>
            <person name="Dujardin J.C."/>
            <person name="Berriman M."/>
            <person name="Smith D.F."/>
            <person name="Hertz-Fowler C."/>
            <person name="Mottram J.C."/>
        </authorList>
    </citation>
    <scope>NUCLEOTIDE SEQUENCE [LARGE SCALE GENOMIC DNA]</scope>
    <source>
        <strain evidence="3 4">JPCM5</strain>
    </source>
</reference>
<feature type="region of interest" description="Disordered" evidence="1">
    <location>
        <begin position="2882"/>
        <end position="2939"/>
    </location>
</feature>
<reference key="3">
    <citation type="submission" date="2011-02" db="EMBL/GenBank/DDBJ databases">
        <title>Chromosome and gene copy number variation allow genomic structural differences between species and strains of Leishmania.</title>
        <authorList>
            <person name="Hilley J.D."/>
            <person name="Rogers M."/>
            <person name="Wilkes J."/>
            <person name="Dickens N.J."/>
            <person name="Bates P."/>
            <person name="Depledge D.P."/>
            <person name="Harris D."/>
            <person name="Her Y."/>
            <person name="Herzyk P."/>
            <person name="Imamura H."/>
            <person name="Otto T.D."/>
            <person name="Saad W."/>
            <person name="Seeger K."/>
            <person name="Berriman M."/>
            <person name="Smith D.F."/>
            <person name="Hertz-Fowler C."/>
            <person name="Mottram J.C."/>
        </authorList>
    </citation>
    <scope>NUCLEOTIDE SEQUENCE</scope>
    <source>
        <strain>JPCM5</strain>
    </source>
</reference>
<feature type="region of interest" description="Disordered" evidence="1">
    <location>
        <begin position="458"/>
        <end position="501"/>
    </location>
</feature>
<feature type="compositionally biased region" description="Polar residues" evidence="1">
    <location>
        <begin position="1287"/>
        <end position="1300"/>
    </location>
</feature>
<proteinExistence type="predicted"/>
<feature type="region of interest" description="Disordered" evidence="1">
    <location>
        <begin position="2641"/>
        <end position="2673"/>
    </location>
</feature>
<dbReference type="STRING" id="5671.E9AG95"/>
<dbReference type="KEGG" id="lif:LINJ_09_0501"/>
<keyword evidence="4" id="KW-1185">Reference proteome</keyword>
<organism evidence="3 4">
    <name type="scientific">Leishmania infantum</name>
    <dbReference type="NCBI Taxonomy" id="5671"/>
    <lineage>
        <taxon>Eukaryota</taxon>
        <taxon>Discoba</taxon>
        <taxon>Euglenozoa</taxon>
        <taxon>Kinetoplastea</taxon>
        <taxon>Metakinetoplastina</taxon>
        <taxon>Trypanosomatida</taxon>
        <taxon>Trypanosomatidae</taxon>
        <taxon>Leishmaniinae</taxon>
        <taxon>Leishmania</taxon>
    </lineage>
</organism>
<feature type="region of interest" description="Disordered" evidence="1">
    <location>
        <begin position="125"/>
        <end position="161"/>
    </location>
</feature>
<dbReference type="InterPro" id="IPR032817">
    <property type="entry name" value="Mon2_C"/>
</dbReference>
<feature type="region of interest" description="Disordered" evidence="1">
    <location>
        <begin position="15"/>
        <end position="42"/>
    </location>
</feature>
<feature type="compositionally biased region" description="Low complexity" evidence="1">
    <location>
        <begin position="140"/>
        <end position="156"/>
    </location>
</feature>
<dbReference type="GeneID" id="10966066"/>
<evidence type="ECO:0000313" key="3">
    <source>
        <dbReference type="EMBL" id="CBZ08386.1"/>
    </source>
</evidence>
<feature type="region of interest" description="Disordered" evidence="1">
    <location>
        <begin position="1965"/>
        <end position="1991"/>
    </location>
</feature>
<dbReference type="eggNOG" id="KOG1848">
    <property type="taxonomic scope" value="Eukaryota"/>
</dbReference>
<feature type="compositionally biased region" description="Low complexity" evidence="1">
    <location>
        <begin position="271"/>
        <end position="285"/>
    </location>
</feature>
<feature type="region of interest" description="Disordered" evidence="1">
    <location>
        <begin position="1684"/>
        <end position="1703"/>
    </location>
</feature>
<feature type="region of interest" description="Disordered" evidence="1">
    <location>
        <begin position="1843"/>
        <end position="1892"/>
    </location>
</feature>
<dbReference type="EMBL" id="FR796441">
    <property type="protein sequence ID" value="CBZ08386.1"/>
    <property type="molecule type" value="Genomic_DNA"/>
</dbReference>
<feature type="region of interest" description="Disordered" evidence="1">
    <location>
        <begin position="2225"/>
        <end position="2248"/>
    </location>
</feature>